<dbReference type="STRING" id="1328759.A0A5C2RVM2"/>
<feature type="non-terminal residue" evidence="1">
    <location>
        <position position="1"/>
    </location>
</feature>
<evidence type="ECO:0000313" key="1">
    <source>
        <dbReference type="EMBL" id="RPD55261.1"/>
    </source>
</evidence>
<protein>
    <submittedName>
        <fullName evidence="1">Uncharacterized protein</fullName>
    </submittedName>
</protein>
<reference evidence="1" key="1">
    <citation type="journal article" date="2018" name="Genome Biol. Evol.">
        <title>Genomics and development of Lentinus tigrinus, a white-rot wood-decaying mushroom with dimorphic fruiting bodies.</title>
        <authorList>
            <person name="Wu B."/>
            <person name="Xu Z."/>
            <person name="Knudson A."/>
            <person name="Carlson A."/>
            <person name="Chen N."/>
            <person name="Kovaka S."/>
            <person name="LaButti K."/>
            <person name="Lipzen A."/>
            <person name="Pennachio C."/>
            <person name="Riley R."/>
            <person name="Schakwitz W."/>
            <person name="Umezawa K."/>
            <person name="Ohm R.A."/>
            <person name="Grigoriev I.V."/>
            <person name="Nagy L.G."/>
            <person name="Gibbons J."/>
            <person name="Hibbett D."/>
        </authorList>
    </citation>
    <scope>NUCLEOTIDE SEQUENCE [LARGE SCALE GENOMIC DNA]</scope>
    <source>
        <strain evidence="1">ALCF2SS1-6</strain>
    </source>
</reference>
<name>A0A5C2RVM2_9APHY</name>
<dbReference type="Proteomes" id="UP000313359">
    <property type="component" value="Unassembled WGS sequence"/>
</dbReference>
<dbReference type="AlphaFoldDB" id="A0A5C2RVM2"/>
<accession>A0A5C2RVM2</accession>
<sequence>LGCRTPLPLLDSDGRVFAILAGSPRDDTSWQACVRDAARAMKDLRREYRFAANPKPNRRGDYPIVTVGISYGGGQKWPSNMAQTKHNSRVVSNILKHPAIKRVAGFINTAFQLYAPDVHEHYHACLNDLLKSDPTLTRPFDNSVFAAGTFNLGARVATKVHLDHMNLATGWCGIIALGDFDPTTGGHLALWDLKLLLQFPPGAVIFIPSAILRHSNVAVSAHETRLSFTQYTAGGLFRWRDCGFRSKKAFENAGLQDTQGGENRFREGVARFSKWEDLMASVLESIKH</sequence>
<dbReference type="OrthoDB" id="2797114at2759"/>
<dbReference type="Gene3D" id="3.60.130.30">
    <property type="match status" value="1"/>
</dbReference>
<proteinExistence type="predicted"/>
<dbReference type="EMBL" id="ML122297">
    <property type="protein sequence ID" value="RPD55261.1"/>
    <property type="molecule type" value="Genomic_DNA"/>
</dbReference>
<gene>
    <name evidence="1" type="ORF">L227DRAFT_510314</name>
</gene>
<organism evidence="1 2">
    <name type="scientific">Lentinus tigrinus ALCF2SS1-6</name>
    <dbReference type="NCBI Taxonomy" id="1328759"/>
    <lineage>
        <taxon>Eukaryota</taxon>
        <taxon>Fungi</taxon>
        <taxon>Dikarya</taxon>
        <taxon>Basidiomycota</taxon>
        <taxon>Agaricomycotina</taxon>
        <taxon>Agaricomycetes</taxon>
        <taxon>Polyporales</taxon>
        <taxon>Polyporaceae</taxon>
        <taxon>Lentinus</taxon>
    </lineage>
</organism>
<evidence type="ECO:0000313" key="2">
    <source>
        <dbReference type="Proteomes" id="UP000313359"/>
    </source>
</evidence>
<keyword evidence="2" id="KW-1185">Reference proteome</keyword>